<organism evidence="2 3">
    <name type="scientific">Dovyalis caffra</name>
    <dbReference type="NCBI Taxonomy" id="77055"/>
    <lineage>
        <taxon>Eukaryota</taxon>
        <taxon>Viridiplantae</taxon>
        <taxon>Streptophyta</taxon>
        <taxon>Embryophyta</taxon>
        <taxon>Tracheophyta</taxon>
        <taxon>Spermatophyta</taxon>
        <taxon>Magnoliopsida</taxon>
        <taxon>eudicotyledons</taxon>
        <taxon>Gunneridae</taxon>
        <taxon>Pentapetalae</taxon>
        <taxon>rosids</taxon>
        <taxon>fabids</taxon>
        <taxon>Malpighiales</taxon>
        <taxon>Salicaceae</taxon>
        <taxon>Flacourtieae</taxon>
        <taxon>Dovyalis</taxon>
    </lineage>
</organism>
<accession>A0AAV1SC05</accession>
<proteinExistence type="predicted"/>
<protein>
    <submittedName>
        <fullName evidence="2">Uncharacterized protein</fullName>
    </submittedName>
</protein>
<dbReference type="EMBL" id="CAWUPB010001173">
    <property type="protein sequence ID" value="CAK7348523.1"/>
    <property type="molecule type" value="Genomic_DNA"/>
</dbReference>
<name>A0AAV1SC05_9ROSI</name>
<reference evidence="2 3" key="1">
    <citation type="submission" date="2024-01" db="EMBL/GenBank/DDBJ databases">
        <authorList>
            <person name="Waweru B."/>
        </authorList>
    </citation>
    <scope>NUCLEOTIDE SEQUENCE [LARGE SCALE GENOMIC DNA]</scope>
</reference>
<evidence type="ECO:0000313" key="2">
    <source>
        <dbReference type="EMBL" id="CAK7348523.1"/>
    </source>
</evidence>
<gene>
    <name evidence="2" type="ORF">DCAF_LOCUS21224</name>
</gene>
<dbReference type="Proteomes" id="UP001314170">
    <property type="component" value="Unassembled WGS sequence"/>
</dbReference>
<feature type="region of interest" description="Disordered" evidence="1">
    <location>
        <begin position="1"/>
        <end position="40"/>
    </location>
</feature>
<keyword evidence="3" id="KW-1185">Reference proteome</keyword>
<dbReference type="AlphaFoldDB" id="A0AAV1SC05"/>
<comment type="caution">
    <text evidence="2">The sequence shown here is derived from an EMBL/GenBank/DDBJ whole genome shotgun (WGS) entry which is preliminary data.</text>
</comment>
<sequence>MTQTRNNNNNDDDDDDDNWGSAVKYGKNSGSTTTEDSHGIIPIKGGPWINQLHSIELKDAIASPAVIIPIKGGPRID</sequence>
<evidence type="ECO:0000256" key="1">
    <source>
        <dbReference type="SAM" id="MobiDB-lite"/>
    </source>
</evidence>
<evidence type="ECO:0000313" key="3">
    <source>
        <dbReference type="Proteomes" id="UP001314170"/>
    </source>
</evidence>